<gene>
    <name evidence="8" type="ORF">GCM10009663_40370</name>
</gene>
<feature type="signal peptide" evidence="6">
    <location>
        <begin position="1"/>
        <end position="18"/>
    </location>
</feature>
<sequence length="223" mass="24167">MKLLRTATALLAATAATAAMAPGATAAAAAPDTPREGAHALLPAHAPHPGHPQRAAAERQEAVEFFWYGCKHCAQFEQPLERWAARHRDDVVLRRVPAVWQGGPDEQRQLGHARLYYTLERLGAVDRLQAEVFRAVRERHEDLTTESGAAAWALAQGLDSAAFHAAWRSPEVDRLVADAPGQMARNRITEIPTVLVGSGRTSPTGAGGVERMPDAMDTLVEHR</sequence>
<dbReference type="EMBL" id="BAAALD010000038">
    <property type="protein sequence ID" value="GAA1092580.1"/>
    <property type="molecule type" value="Genomic_DNA"/>
</dbReference>
<comment type="similarity">
    <text evidence="1">Belongs to the thioredoxin family. DsbA subfamily.</text>
</comment>
<keyword evidence="5" id="KW-0676">Redox-active center</keyword>
<protein>
    <recommendedName>
        <fullName evidence="2">Thiol:disulfide interchange protein DsbA</fullName>
    </recommendedName>
</protein>
<dbReference type="Gene3D" id="3.40.30.10">
    <property type="entry name" value="Glutaredoxin"/>
    <property type="match status" value="1"/>
</dbReference>
<dbReference type="PANTHER" id="PTHR35891">
    <property type="entry name" value="THIOL:DISULFIDE INTERCHANGE PROTEIN DSBA"/>
    <property type="match status" value="1"/>
</dbReference>
<name>A0ABN1TL29_9ACTN</name>
<dbReference type="SUPFAM" id="SSF52833">
    <property type="entry name" value="Thioredoxin-like"/>
    <property type="match status" value="1"/>
</dbReference>
<keyword evidence="4" id="KW-1015">Disulfide bond</keyword>
<evidence type="ECO:0000256" key="4">
    <source>
        <dbReference type="ARBA" id="ARBA00023157"/>
    </source>
</evidence>
<dbReference type="Proteomes" id="UP001499987">
    <property type="component" value="Unassembled WGS sequence"/>
</dbReference>
<evidence type="ECO:0000256" key="1">
    <source>
        <dbReference type="ARBA" id="ARBA00005791"/>
    </source>
</evidence>
<dbReference type="InterPro" id="IPR036249">
    <property type="entry name" value="Thioredoxin-like_sf"/>
</dbReference>
<proteinExistence type="inferred from homology"/>
<evidence type="ECO:0000259" key="7">
    <source>
        <dbReference type="Pfam" id="PF01323"/>
    </source>
</evidence>
<dbReference type="InterPro" id="IPR001853">
    <property type="entry name" value="DSBA-like_thioredoxin_dom"/>
</dbReference>
<dbReference type="CDD" id="cd03019">
    <property type="entry name" value="DsbA_DsbA"/>
    <property type="match status" value="1"/>
</dbReference>
<feature type="chain" id="PRO_5046693743" description="Thiol:disulfide interchange protein DsbA" evidence="6">
    <location>
        <begin position="19"/>
        <end position="223"/>
    </location>
</feature>
<keyword evidence="9" id="KW-1185">Reference proteome</keyword>
<evidence type="ECO:0000313" key="8">
    <source>
        <dbReference type="EMBL" id="GAA1092580.1"/>
    </source>
</evidence>
<evidence type="ECO:0000313" key="9">
    <source>
        <dbReference type="Proteomes" id="UP001499987"/>
    </source>
</evidence>
<dbReference type="InterPro" id="IPR023205">
    <property type="entry name" value="DsbA/DsbL"/>
</dbReference>
<evidence type="ECO:0000256" key="3">
    <source>
        <dbReference type="ARBA" id="ARBA00022729"/>
    </source>
</evidence>
<dbReference type="Pfam" id="PF01323">
    <property type="entry name" value="DSBA"/>
    <property type="match status" value="1"/>
</dbReference>
<reference evidence="8 9" key="1">
    <citation type="journal article" date="2019" name="Int. J. Syst. Evol. Microbiol.">
        <title>The Global Catalogue of Microorganisms (GCM) 10K type strain sequencing project: providing services to taxonomists for standard genome sequencing and annotation.</title>
        <authorList>
            <consortium name="The Broad Institute Genomics Platform"/>
            <consortium name="The Broad Institute Genome Sequencing Center for Infectious Disease"/>
            <person name="Wu L."/>
            <person name="Ma J."/>
        </authorList>
    </citation>
    <scope>NUCLEOTIDE SEQUENCE [LARGE SCALE GENOMIC DNA]</scope>
    <source>
        <strain evidence="8 9">JCM 13002</strain>
    </source>
</reference>
<keyword evidence="3 6" id="KW-0732">Signal</keyword>
<dbReference type="PANTHER" id="PTHR35891:SF3">
    <property type="entry name" value="THIOL:DISULFIDE INTERCHANGE PROTEIN DSBL"/>
    <property type="match status" value="1"/>
</dbReference>
<feature type="domain" description="DSBA-like thioredoxin" evidence="7">
    <location>
        <begin position="78"/>
        <end position="209"/>
    </location>
</feature>
<comment type="caution">
    <text evidence="8">The sequence shown here is derived from an EMBL/GenBank/DDBJ whole genome shotgun (WGS) entry which is preliminary data.</text>
</comment>
<accession>A0ABN1TL29</accession>
<evidence type="ECO:0000256" key="2">
    <source>
        <dbReference type="ARBA" id="ARBA00013831"/>
    </source>
</evidence>
<organism evidence="8 9">
    <name type="scientific">Kitasatospora arboriphila</name>
    <dbReference type="NCBI Taxonomy" id="258052"/>
    <lineage>
        <taxon>Bacteria</taxon>
        <taxon>Bacillati</taxon>
        <taxon>Actinomycetota</taxon>
        <taxon>Actinomycetes</taxon>
        <taxon>Kitasatosporales</taxon>
        <taxon>Streptomycetaceae</taxon>
        <taxon>Kitasatospora</taxon>
    </lineage>
</organism>
<evidence type="ECO:0000256" key="5">
    <source>
        <dbReference type="ARBA" id="ARBA00023284"/>
    </source>
</evidence>
<dbReference type="RefSeq" id="WP_344625055.1">
    <property type="nucleotide sequence ID" value="NZ_BAAALD010000038.1"/>
</dbReference>
<dbReference type="InterPro" id="IPR050824">
    <property type="entry name" value="Thiol_disulfide_DsbA"/>
</dbReference>
<evidence type="ECO:0000256" key="6">
    <source>
        <dbReference type="SAM" id="SignalP"/>
    </source>
</evidence>